<keyword evidence="3 6" id="KW-0812">Transmembrane</keyword>
<reference evidence="8 9" key="1">
    <citation type="journal article" date="2011" name="Proc. Natl. Acad. Sci. U.S.A.">
        <title>Genome and transcriptome analyses of the mountain pine beetle-fungal symbiont Grosmannia clavigera, a lodgepole pine pathogen.</title>
        <authorList>
            <person name="DiGuistini S."/>
            <person name="Wang Y."/>
            <person name="Liao N.Y."/>
            <person name="Taylor G."/>
            <person name="Tanguay P."/>
            <person name="Feau N."/>
            <person name="Henrissat B."/>
            <person name="Chan S.K."/>
            <person name="Hesse-Orce U."/>
            <person name="Alamouti S.M."/>
            <person name="Tsui C.K.M."/>
            <person name="Docking R.T."/>
            <person name="Levasseur A."/>
            <person name="Haridas S."/>
            <person name="Robertson G."/>
            <person name="Birol I."/>
            <person name="Holt R.A."/>
            <person name="Marra M.A."/>
            <person name="Hamelin R.C."/>
            <person name="Hirst M."/>
            <person name="Jones S.J.M."/>
            <person name="Bohlmann J."/>
            <person name="Breuil C."/>
        </authorList>
    </citation>
    <scope>NUCLEOTIDE SEQUENCE [LARGE SCALE GENOMIC DNA]</scope>
    <source>
        <strain evidence="9">kw1407 / UAMH 11150</strain>
    </source>
</reference>
<dbReference type="InterPro" id="IPR053279">
    <property type="entry name" value="EMC_subunit"/>
</dbReference>
<keyword evidence="7" id="KW-0732">Signal</keyword>
<dbReference type="HOGENOM" id="CLU_132206_0_0_1"/>
<evidence type="ECO:0000256" key="1">
    <source>
        <dbReference type="ARBA" id="ARBA00004127"/>
    </source>
</evidence>
<feature type="signal peptide" evidence="7">
    <location>
        <begin position="1"/>
        <end position="22"/>
    </location>
</feature>
<feature type="transmembrane region" description="Helical" evidence="6">
    <location>
        <begin position="49"/>
        <end position="70"/>
    </location>
</feature>
<dbReference type="GO" id="GO:0034975">
    <property type="term" value="P:protein folding in endoplasmic reticulum"/>
    <property type="evidence" value="ECO:0007669"/>
    <property type="project" value="TreeGrafter"/>
</dbReference>
<dbReference type="AlphaFoldDB" id="F0XMH1"/>
<comment type="similarity">
    <text evidence="2">Belongs to the membrane magnesium transporter (TC 1.A.67) family.</text>
</comment>
<evidence type="ECO:0000256" key="7">
    <source>
        <dbReference type="SAM" id="SignalP"/>
    </source>
</evidence>
<dbReference type="GeneID" id="25979563"/>
<organism evidence="9">
    <name type="scientific">Grosmannia clavigera (strain kw1407 / UAMH 11150)</name>
    <name type="common">Blue stain fungus</name>
    <name type="synonym">Graphiocladiella clavigera</name>
    <dbReference type="NCBI Taxonomy" id="655863"/>
    <lineage>
        <taxon>Eukaryota</taxon>
        <taxon>Fungi</taxon>
        <taxon>Dikarya</taxon>
        <taxon>Ascomycota</taxon>
        <taxon>Pezizomycotina</taxon>
        <taxon>Sordariomycetes</taxon>
        <taxon>Sordariomycetidae</taxon>
        <taxon>Ophiostomatales</taxon>
        <taxon>Ophiostomataceae</taxon>
        <taxon>Leptographium</taxon>
    </lineage>
</organism>
<dbReference type="PANTHER" id="PTHR28144">
    <property type="entry name" value="ER MEMBRANE PROTEIN COMPLEX SUBUNIT 5"/>
    <property type="match status" value="1"/>
</dbReference>
<evidence type="ECO:0000256" key="6">
    <source>
        <dbReference type="SAM" id="Phobius"/>
    </source>
</evidence>
<comment type="subcellular location">
    <subcellularLocation>
        <location evidence="1">Endomembrane system</location>
        <topology evidence="1">Multi-pass membrane protein</topology>
    </subcellularLocation>
</comment>
<dbReference type="Proteomes" id="UP000007796">
    <property type="component" value="Unassembled WGS sequence"/>
</dbReference>
<protein>
    <recommendedName>
        <fullName evidence="10">Magnesium transporter</fullName>
    </recommendedName>
</protein>
<accession>F0XMH1</accession>
<dbReference type="InParanoid" id="F0XMH1"/>
<evidence type="ECO:0000256" key="4">
    <source>
        <dbReference type="ARBA" id="ARBA00022989"/>
    </source>
</evidence>
<dbReference type="OrthoDB" id="44756at2759"/>
<evidence type="ECO:0000256" key="3">
    <source>
        <dbReference type="ARBA" id="ARBA00022692"/>
    </source>
</evidence>
<dbReference type="Pfam" id="PF10270">
    <property type="entry name" value="MMgT"/>
    <property type="match status" value="1"/>
</dbReference>
<evidence type="ECO:0000256" key="5">
    <source>
        <dbReference type="ARBA" id="ARBA00023136"/>
    </source>
</evidence>
<dbReference type="RefSeq" id="XP_014170700.1">
    <property type="nucleotide sequence ID" value="XM_014315225.1"/>
</dbReference>
<keyword evidence="4 6" id="KW-1133">Transmembrane helix</keyword>
<evidence type="ECO:0000256" key="2">
    <source>
        <dbReference type="ARBA" id="ARBA00006109"/>
    </source>
</evidence>
<evidence type="ECO:0000313" key="9">
    <source>
        <dbReference type="Proteomes" id="UP000007796"/>
    </source>
</evidence>
<dbReference type="InterPro" id="IPR018937">
    <property type="entry name" value="MMgT"/>
</dbReference>
<dbReference type="STRING" id="655863.F0XMH1"/>
<proteinExistence type="inferred from homology"/>
<dbReference type="GO" id="GO:0072546">
    <property type="term" value="C:EMC complex"/>
    <property type="evidence" value="ECO:0007669"/>
    <property type="project" value="TreeGrafter"/>
</dbReference>
<dbReference type="PANTHER" id="PTHR28144:SF1">
    <property type="entry name" value="ER MEMBRANE PROTEIN COMPLEX SUBUNIT 5"/>
    <property type="match status" value="1"/>
</dbReference>
<keyword evidence="9" id="KW-1185">Reference proteome</keyword>
<sequence>MPNMSWFSALTTAFGSILLAHACYSAQEFSTFQSLRSSAGAASSPSDSLPIDITIETIAALLVISLGLVLGTNDLRPIHWHVWAGKIEREGEEGAKNAEGEVSKDFMGNPFSYLETRPSFVDVRRQRKEFEEWVRTGGESK</sequence>
<evidence type="ECO:0008006" key="10">
    <source>
        <dbReference type="Google" id="ProtNLM"/>
    </source>
</evidence>
<keyword evidence="5 6" id="KW-0472">Membrane</keyword>
<gene>
    <name evidence="8" type="ORF">CMQ_6160</name>
</gene>
<dbReference type="EMBL" id="GL629794">
    <property type="protein sequence ID" value="EFX01218.1"/>
    <property type="molecule type" value="Genomic_DNA"/>
</dbReference>
<dbReference type="eggNOG" id="ENOG502S8V0">
    <property type="taxonomic scope" value="Eukaryota"/>
</dbReference>
<feature type="chain" id="PRO_5003260184" description="Magnesium transporter" evidence="7">
    <location>
        <begin position="23"/>
        <end position="141"/>
    </location>
</feature>
<name>F0XMH1_GROCL</name>
<evidence type="ECO:0000313" key="8">
    <source>
        <dbReference type="EMBL" id="EFX01218.1"/>
    </source>
</evidence>